<dbReference type="InterPro" id="IPR014718">
    <property type="entry name" value="GH-type_carb-bd"/>
</dbReference>
<dbReference type="InterPro" id="IPR011013">
    <property type="entry name" value="Gal_mutarotase_sf_dom"/>
</dbReference>
<accession>A0ABT4RT31</accession>
<dbReference type="SUPFAM" id="SSF74650">
    <property type="entry name" value="Galactose mutarotase-like"/>
    <property type="match status" value="1"/>
</dbReference>
<dbReference type="Proteomes" id="UP001147700">
    <property type="component" value="Unassembled WGS sequence"/>
</dbReference>
<reference evidence="1" key="1">
    <citation type="submission" date="2022-10" db="EMBL/GenBank/DDBJ databases">
        <title>The WGS of Solirubrobacter sp. CPCC 204708.</title>
        <authorList>
            <person name="Jiang Z."/>
        </authorList>
    </citation>
    <scope>NUCLEOTIDE SEQUENCE</scope>
    <source>
        <strain evidence="1">CPCC 204708</strain>
    </source>
</reference>
<dbReference type="Pfam" id="PF01263">
    <property type="entry name" value="Aldose_epim"/>
    <property type="match status" value="1"/>
</dbReference>
<gene>
    <name evidence="1" type="ORF">OJ962_29950</name>
</gene>
<dbReference type="CDD" id="cd01081">
    <property type="entry name" value="Aldose_epim"/>
    <property type="match status" value="1"/>
</dbReference>
<dbReference type="EMBL" id="JAPCID010000064">
    <property type="protein sequence ID" value="MDA0141753.1"/>
    <property type="molecule type" value="Genomic_DNA"/>
</dbReference>
<keyword evidence="2" id="KW-1185">Reference proteome</keyword>
<evidence type="ECO:0000313" key="1">
    <source>
        <dbReference type="EMBL" id="MDA0141753.1"/>
    </source>
</evidence>
<proteinExistence type="predicted"/>
<comment type="caution">
    <text evidence="1">The sequence shown here is derived from an EMBL/GenBank/DDBJ whole genome shotgun (WGS) entry which is preliminary data.</text>
</comment>
<dbReference type="Gene3D" id="2.70.98.10">
    <property type="match status" value="1"/>
</dbReference>
<evidence type="ECO:0000313" key="2">
    <source>
        <dbReference type="Proteomes" id="UP001147700"/>
    </source>
</evidence>
<name>A0ABT4RT31_9ACTN</name>
<sequence>MSVTLASGDLEATFFPEAGMIGASLKHRGEEVLGQRGGLEAYRAERKTMGIPLLYPWANRLSARRFEVAGRTVDIDPERTPIRLDGSGLPMHGLLGAHPGWEAEATATSLTARFDFAAHPALLETFPFPHTLELDVTLDETMLRIVTIVRGEVPIAFGWHPYLTLPNVERADWHVEIPVTEQLALDDNMLPTGERSATHVPAGPLGDRAFDDAYTAPSAPFALEGGGRRIELAFEDGFPYAQVFAPPQDPLIAFEPMTAPTNALVTGTAALHTQYSAAFSIRVA</sequence>
<dbReference type="InterPro" id="IPR008183">
    <property type="entry name" value="Aldose_1/G6P_1-epimerase"/>
</dbReference>
<organism evidence="1 2">
    <name type="scientific">Solirubrobacter deserti</name>
    <dbReference type="NCBI Taxonomy" id="2282478"/>
    <lineage>
        <taxon>Bacteria</taxon>
        <taxon>Bacillati</taxon>
        <taxon>Actinomycetota</taxon>
        <taxon>Thermoleophilia</taxon>
        <taxon>Solirubrobacterales</taxon>
        <taxon>Solirubrobacteraceae</taxon>
        <taxon>Solirubrobacter</taxon>
    </lineage>
</organism>
<protein>
    <submittedName>
        <fullName evidence="1">Aldose 1-epimerase</fullName>
    </submittedName>
</protein>